<dbReference type="InterPro" id="IPR036388">
    <property type="entry name" value="WH-like_DNA-bd_sf"/>
</dbReference>
<protein>
    <recommendedName>
        <fullName evidence="5">Methylated-DNA--protein-cysteine methyltransferase</fullName>
        <ecNumber evidence="4">2.1.1.63</ecNumber>
    </recommendedName>
    <alternativeName>
        <fullName evidence="17">6-O-methylguanine-DNA methyltransferase</fullName>
    </alternativeName>
    <alternativeName>
        <fullName evidence="19">DNA repair MTase</fullName>
    </alternativeName>
    <alternativeName>
        <fullName evidence="18">O-6-methylguanine-DNA-alkyltransferase</fullName>
    </alternativeName>
</protein>
<keyword evidence="13" id="KW-0238">DNA-binding</keyword>
<dbReference type="SUPFAM" id="SSF48150">
    <property type="entry name" value="DNA-glycosylase"/>
    <property type="match status" value="1"/>
</dbReference>
<dbReference type="InterPro" id="IPR009057">
    <property type="entry name" value="Homeodomain-like_sf"/>
</dbReference>
<dbReference type="SMART" id="SM01009">
    <property type="entry name" value="AlkA_N"/>
    <property type="match status" value="1"/>
</dbReference>
<evidence type="ECO:0000256" key="18">
    <source>
        <dbReference type="ARBA" id="ARBA00031621"/>
    </source>
</evidence>
<dbReference type="FunFam" id="1.10.10.10:FF:000214">
    <property type="entry name" value="Methylated-DNA--protein-cysteine methyltransferase"/>
    <property type="match status" value="1"/>
</dbReference>
<evidence type="ECO:0000256" key="10">
    <source>
        <dbReference type="ARBA" id="ARBA00022763"/>
    </source>
</evidence>
<comment type="similarity">
    <text evidence="3">Belongs to the MGMT family.</text>
</comment>
<dbReference type="Gene3D" id="3.30.160.70">
    <property type="entry name" value="Methylated DNA-protein cysteine methyltransferase domain"/>
    <property type="match status" value="1"/>
</dbReference>
<dbReference type="EMBL" id="JAPDRN010000092">
    <property type="protein sequence ID" value="KAJ9624623.1"/>
    <property type="molecule type" value="Genomic_DNA"/>
</dbReference>
<dbReference type="PANTHER" id="PTHR10815">
    <property type="entry name" value="METHYLATED-DNA--PROTEIN-CYSTEINE METHYLTRANSFERASE"/>
    <property type="match status" value="1"/>
</dbReference>
<dbReference type="InterPro" id="IPR010316">
    <property type="entry name" value="AlkA_N"/>
</dbReference>
<dbReference type="GO" id="GO:0003908">
    <property type="term" value="F:methylated-DNA-[protein]-cysteine S-methyltransferase activity"/>
    <property type="evidence" value="ECO:0007669"/>
    <property type="project" value="UniProtKB-EC"/>
</dbReference>
<keyword evidence="16" id="KW-0234">DNA repair</keyword>
<dbReference type="FunFam" id="3.40.10.10:FF:000001">
    <property type="entry name" value="DNA-3-methyladenine glycosylase 2"/>
    <property type="match status" value="1"/>
</dbReference>
<sequence>MDTPLALDTAACDRARLARDARFDGVFFTAVRSTGIYCRPVCPAPPPKPRNITYYPTAAAAASAGYRPCLRCRPELAPLAQQALAGQAVQRALALIHAGFLQDQPVADLAGKIGLSARQLQRLFVERLGATPGQIHATHRLLLAKQLLTETTLPVTDVALAAGYNSLRRFNTAFLQGCGMAPTVLRRQHHPLAADDGGLVLRLGYRPPLDFPRMLSFLRKRSLPGIELIGEDSYQRVLGTAERPTLLRVTADPKRPELRLQLGAVDPRLIPDIVRRVRRVFDLDADLQQVHAALGNEPLLARGIDERPGLRVPGGWEGFEVGVRAVLGQQVSVAAATTFARRLVDAYGAHLPGMPSEFDRQFPAPDVLAEAPLESIGLPRSRAATVRALAAACASGQLDFGPGQALEDFVARCVALPGIGPWTAQYIALRGLGQPDAFPAGDLVLQQVLGHAQGQRLSERATEARSQSWRPWRAYAVLHLTLMNLLFDRFDTPIGELTIAGDENGLAHVLFPENRHPARGREHWHYAPGALPEAREQLLQYLHGERSGFDLALAPHGTPFQLRVWHALALIPFGQTWSYLQLAQQLGQPTATRAVGAANGRNPLPIVLPCHRVIGSNGTLTGFGGGLETKAALLRLEQRQAPLFA</sequence>
<dbReference type="Pfam" id="PF00730">
    <property type="entry name" value="HhH-GPD"/>
    <property type="match status" value="1"/>
</dbReference>
<dbReference type="SUPFAM" id="SSF53155">
    <property type="entry name" value="Methylated DNA-protein cysteine methyltransferase domain"/>
    <property type="match status" value="1"/>
</dbReference>
<keyword evidence="11" id="KW-0862">Zinc</keyword>
<comment type="catalytic activity">
    <reaction evidence="1">
        <text>a 4-O-methyl-thymidine in DNA + L-cysteinyl-[protein] = a thymidine in DNA + S-methyl-L-cysteinyl-[protein]</text>
        <dbReference type="Rhea" id="RHEA:53428"/>
        <dbReference type="Rhea" id="RHEA-COMP:10131"/>
        <dbReference type="Rhea" id="RHEA-COMP:10132"/>
        <dbReference type="Rhea" id="RHEA-COMP:13555"/>
        <dbReference type="Rhea" id="RHEA-COMP:13556"/>
        <dbReference type="ChEBI" id="CHEBI:29950"/>
        <dbReference type="ChEBI" id="CHEBI:82612"/>
        <dbReference type="ChEBI" id="CHEBI:137386"/>
        <dbReference type="ChEBI" id="CHEBI:137387"/>
        <dbReference type="EC" id="2.1.1.63"/>
    </reaction>
</comment>
<evidence type="ECO:0000256" key="13">
    <source>
        <dbReference type="ARBA" id="ARBA00023125"/>
    </source>
</evidence>
<evidence type="ECO:0000256" key="17">
    <source>
        <dbReference type="ARBA" id="ARBA00030795"/>
    </source>
</evidence>
<dbReference type="InterPro" id="IPR011257">
    <property type="entry name" value="DNA_glycosylase"/>
</dbReference>
<dbReference type="EC" id="2.1.1.63" evidence="4"/>
<dbReference type="Gene3D" id="1.10.10.60">
    <property type="entry name" value="Homeodomain-like"/>
    <property type="match status" value="1"/>
</dbReference>
<dbReference type="Pfam" id="PF02870">
    <property type="entry name" value="Methyltransf_1N"/>
    <property type="match status" value="1"/>
</dbReference>
<comment type="cofactor">
    <cofactor evidence="2">
        <name>Zn(2+)</name>
        <dbReference type="ChEBI" id="CHEBI:29105"/>
    </cofactor>
</comment>
<dbReference type="SUPFAM" id="SSF55945">
    <property type="entry name" value="TATA-box binding protein-like"/>
    <property type="match status" value="1"/>
</dbReference>
<evidence type="ECO:0000256" key="14">
    <source>
        <dbReference type="ARBA" id="ARBA00023159"/>
    </source>
</evidence>
<keyword evidence="14" id="KW-0010">Activator</keyword>
<dbReference type="Pfam" id="PF12833">
    <property type="entry name" value="HTH_18"/>
    <property type="match status" value="1"/>
</dbReference>
<dbReference type="HAMAP" id="MF_00772">
    <property type="entry name" value="OGT"/>
    <property type="match status" value="1"/>
</dbReference>
<feature type="domain" description="HTH araC/xylS-type" evidence="21">
    <location>
        <begin position="90"/>
        <end position="188"/>
    </location>
</feature>
<evidence type="ECO:0000256" key="6">
    <source>
        <dbReference type="ARBA" id="ARBA00022490"/>
    </source>
</evidence>
<evidence type="ECO:0000256" key="3">
    <source>
        <dbReference type="ARBA" id="ARBA00008711"/>
    </source>
</evidence>
<dbReference type="InterPro" id="IPR023546">
    <property type="entry name" value="MGMT"/>
</dbReference>
<dbReference type="Pfam" id="PF01035">
    <property type="entry name" value="DNA_binding_1"/>
    <property type="match status" value="1"/>
</dbReference>
<dbReference type="InterPro" id="IPR014048">
    <property type="entry name" value="MethylDNA_cys_MeTrfase_DNA-bd"/>
</dbReference>
<keyword evidence="15" id="KW-0804">Transcription</keyword>
<dbReference type="InterPro" id="IPR008332">
    <property type="entry name" value="MethylG_MeTrfase_N"/>
</dbReference>
<dbReference type="SMART" id="SM00342">
    <property type="entry name" value="HTH_ARAC"/>
    <property type="match status" value="1"/>
</dbReference>
<dbReference type="Pfam" id="PF02805">
    <property type="entry name" value="Ada_Zn_binding"/>
    <property type="match status" value="1"/>
</dbReference>
<proteinExistence type="inferred from homology"/>
<evidence type="ECO:0000313" key="22">
    <source>
        <dbReference type="EMBL" id="KAJ9624623.1"/>
    </source>
</evidence>
<reference evidence="22" key="1">
    <citation type="submission" date="2022-10" db="EMBL/GenBank/DDBJ databases">
        <title>Culturing micro-colonial fungi from biological soil crusts in the Mojave desert and describing Neophaeococcomyces mojavensis, and introducing the new genera and species Taxawa tesnikishii.</title>
        <authorList>
            <person name="Kurbessoian T."/>
            <person name="Stajich J.E."/>
        </authorList>
    </citation>
    <scope>NUCLEOTIDE SEQUENCE</scope>
    <source>
        <strain evidence="22">TK_35</strain>
    </source>
</reference>
<dbReference type="InterPro" id="IPR001497">
    <property type="entry name" value="MethylDNA_cys_MeTrfase_AS"/>
</dbReference>
<evidence type="ECO:0000259" key="21">
    <source>
        <dbReference type="PROSITE" id="PS01124"/>
    </source>
</evidence>
<comment type="catalytic activity">
    <reaction evidence="20">
        <text>a 6-O-methyl-2'-deoxyguanosine in DNA + L-cysteinyl-[protein] = S-methyl-L-cysteinyl-[protein] + a 2'-deoxyguanosine in DNA</text>
        <dbReference type="Rhea" id="RHEA:24000"/>
        <dbReference type="Rhea" id="RHEA-COMP:10131"/>
        <dbReference type="Rhea" id="RHEA-COMP:10132"/>
        <dbReference type="Rhea" id="RHEA-COMP:11367"/>
        <dbReference type="Rhea" id="RHEA-COMP:11368"/>
        <dbReference type="ChEBI" id="CHEBI:29950"/>
        <dbReference type="ChEBI" id="CHEBI:82612"/>
        <dbReference type="ChEBI" id="CHEBI:85445"/>
        <dbReference type="ChEBI" id="CHEBI:85448"/>
        <dbReference type="EC" id="2.1.1.63"/>
    </reaction>
</comment>
<dbReference type="PANTHER" id="PTHR10815:SF5">
    <property type="entry name" value="METHYLATED-DNA--PROTEIN-CYSTEINE METHYLTRANSFERASE"/>
    <property type="match status" value="1"/>
</dbReference>
<organism evidence="22">
    <name type="scientific">Knufia peltigerae</name>
    <dbReference type="NCBI Taxonomy" id="1002370"/>
    <lineage>
        <taxon>Eukaryota</taxon>
        <taxon>Fungi</taxon>
        <taxon>Dikarya</taxon>
        <taxon>Ascomycota</taxon>
        <taxon>Pezizomycotina</taxon>
        <taxon>Eurotiomycetes</taxon>
        <taxon>Chaetothyriomycetidae</taxon>
        <taxon>Chaetothyriales</taxon>
        <taxon>Trichomeriaceae</taxon>
        <taxon>Knufia</taxon>
    </lineage>
</organism>
<dbReference type="InterPro" id="IPR036217">
    <property type="entry name" value="MethylDNA_cys_MeTrfase_DNAb"/>
</dbReference>
<dbReference type="Gene3D" id="3.30.310.20">
    <property type="entry name" value="DNA-3-methyladenine glycosylase AlkA, N-terminal domain"/>
    <property type="match status" value="1"/>
</dbReference>
<dbReference type="GO" id="GO:0043565">
    <property type="term" value="F:sequence-specific DNA binding"/>
    <property type="evidence" value="ECO:0007669"/>
    <property type="project" value="InterPro"/>
</dbReference>
<dbReference type="SUPFAM" id="SSF46689">
    <property type="entry name" value="Homeodomain-like"/>
    <property type="match status" value="2"/>
</dbReference>
<dbReference type="InterPro" id="IPR035451">
    <property type="entry name" value="Ada-like_dom_sf"/>
</dbReference>
<dbReference type="GO" id="GO:0008270">
    <property type="term" value="F:zinc ion binding"/>
    <property type="evidence" value="ECO:0007669"/>
    <property type="project" value="InterPro"/>
</dbReference>
<dbReference type="GO" id="GO:0000702">
    <property type="term" value="F:oxidized base lesion DNA N-glycosylase activity"/>
    <property type="evidence" value="ECO:0007669"/>
    <property type="project" value="UniProtKB-ARBA"/>
</dbReference>
<keyword evidence="6" id="KW-0963">Cytoplasm</keyword>
<dbReference type="InterPro" id="IPR003265">
    <property type="entry name" value="HhH-GPD_domain"/>
</dbReference>
<keyword evidence="9" id="KW-0479">Metal-binding</keyword>
<dbReference type="Gene3D" id="3.40.10.10">
    <property type="entry name" value="DNA Methylphosphotriester Repair Domain"/>
    <property type="match status" value="1"/>
</dbReference>
<dbReference type="InterPro" id="IPR023170">
    <property type="entry name" value="HhH_base_excis_C"/>
</dbReference>
<dbReference type="InterPro" id="IPR018062">
    <property type="entry name" value="HTH_AraC-typ_CS"/>
</dbReference>
<dbReference type="Pfam" id="PF06029">
    <property type="entry name" value="AlkA_N"/>
    <property type="match status" value="1"/>
</dbReference>
<dbReference type="GO" id="GO:0006285">
    <property type="term" value="P:base-excision repair, AP site formation"/>
    <property type="evidence" value="ECO:0007669"/>
    <property type="project" value="UniProtKB-ARBA"/>
</dbReference>
<comment type="caution">
    <text evidence="22">The sequence shown here is derived from an EMBL/GenBank/DDBJ whole genome shotgun (WGS) entry which is preliminary data.</text>
</comment>
<dbReference type="AlphaFoldDB" id="A0AA38XVP5"/>
<dbReference type="GO" id="GO:0003700">
    <property type="term" value="F:DNA-binding transcription factor activity"/>
    <property type="evidence" value="ECO:0007669"/>
    <property type="project" value="InterPro"/>
</dbReference>
<dbReference type="SUPFAM" id="SSF57884">
    <property type="entry name" value="Ada DNA repair protein, N-terminal domain (N-Ada 10)"/>
    <property type="match status" value="1"/>
</dbReference>
<dbReference type="InterPro" id="IPR018060">
    <property type="entry name" value="HTH_AraC"/>
</dbReference>
<dbReference type="GO" id="GO:0006307">
    <property type="term" value="P:DNA alkylation repair"/>
    <property type="evidence" value="ECO:0007669"/>
    <property type="project" value="UniProtKB-ARBA"/>
</dbReference>
<accession>A0AA38XVP5</accession>
<evidence type="ECO:0000256" key="8">
    <source>
        <dbReference type="ARBA" id="ARBA00022679"/>
    </source>
</evidence>
<evidence type="ECO:0000256" key="19">
    <source>
        <dbReference type="ARBA" id="ARBA00033095"/>
    </source>
</evidence>
<dbReference type="GO" id="GO:0032259">
    <property type="term" value="P:methylation"/>
    <property type="evidence" value="ECO:0007669"/>
    <property type="project" value="UniProtKB-KW"/>
</dbReference>
<evidence type="ECO:0000256" key="15">
    <source>
        <dbReference type="ARBA" id="ARBA00023163"/>
    </source>
</evidence>
<dbReference type="Gene3D" id="1.10.340.30">
    <property type="entry name" value="Hypothetical protein, domain 2"/>
    <property type="match status" value="1"/>
</dbReference>
<dbReference type="PROSITE" id="PS01124">
    <property type="entry name" value="HTH_ARAC_FAMILY_2"/>
    <property type="match status" value="1"/>
</dbReference>
<dbReference type="PROSITE" id="PS00041">
    <property type="entry name" value="HTH_ARAC_FAMILY_1"/>
    <property type="match status" value="1"/>
</dbReference>
<dbReference type="InterPro" id="IPR004026">
    <property type="entry name" value="Ada_DNA_repair_Zn-bd"/>
</dbReference>
<name>A0AA38XVP5_9EURO</name>
<evidence type="ECO:0000256" key="12">
    <source>
        <dbReference type="ARBA" id="ARBA00023015"/>
    </source>
</evidence>
<dbReference type="CDD" id="cd00056">
    <property type="entry name" value="ENDO3c"/>
    <property type="match status" value="1"/>
</dbReference>
<dbReference type="InterPro" id="IPR037046">
    <property type="entry name" value="AlkA_N_sf"/>
</dbReference>
<evidence type="ECO:0000256" key="9">
    <source>
        <dbReference type="ARBA" id="ARBA00022723"/>
    </source>
</evidence>
<dbReference type="NCBIfam" id="TIGR00589">
    <property type="entry name" value="ogt"/>
    <property type="match status" value="1"/>
</dbReference>
<dbReference type="Gene3D" id="1.10.1670.10">
    <property type="entry name" value="Helix-hairpin-Helix base-excision DNA repair enzymes (C-terminal)"/>
    <property type="match status" value="1"/>
</dbReference>
<gene>
    <name evidence="22" type="ORF">H2204_010662</name>
</gene>
<evidence type="ECO:0000256" key="4">
    <source>
        <dbReference type="ARBA" id="ARBA00011918"/>
    </source>
</evidence>
<evidence type="ECO:0000256" key="7">
    <source>
        <dbReference type="ARBA" id="ARBA00022603"/>
    </source>
</evidence>
<evidence type="ECO:0000256" key="11">
    <source>
        <dbReference type="ARBA" id="ARBA00022833"/>
    </source>
</evidence>
<evidence type="ECO:0000256" key="16">
    <source>
        <dbReference type="ARBA" id="ARBA00023204"/>
    </source>
</evidence>
<dbReference type="CDD" id="cd06445">
    <property type="entry name" value="ATase"/>
    <property type="match status" value="1"/>
</dbReference>
<keyword evidence="12" id="KW-0805">Transcription regulation</keyword>
<dbReference type="InterPro" id="IPR036631">
    <property type="entry name" value="MGMT_N_sf"/>
</dbReference>
<evidence type="ECO:0000256" key="20">
    <source>
        <dbReference type="ARBA" id="ARBA00049348"/>
    </source>
</evidence>
<dbReference type="SMART" id="SM00478">
    <property type="entry name" value="ENDO3c"/>
    <property type="match status" value="1"/>
</dbReference>
<keyword evidence="7" id="KW-0489">Methyltransferase</keyword>
<evidence type="ECO:0000256" key="2">
    <source>
        <dbReference type="ARBA" id="ARBA00001947"/>
    </source>
</evidence>
<keyword evidence="8" id="KW-0808">Transferase</keyword>
<dbReference type="Gene3D" id="1.10.10.10">
    <property type="entry name" value="Winged helix-like DNA-binding domain superfamily/Winged helix DNA-binding domain"/>
    <property type="match status" value="1"/>
</dbReference>
<dbReference type="PROSITE" id="PS00374">
    <property type="entry name" value="MGMT"/>
    <property type="match status" value="1"/>
</dbReference>
<dbReference type="SUPFAM" id="SSF46767">
    <property type="entry name" value="Methylated DNA-protein cysteine methyltransferase, C-terminal domain"/>
    <property type="match status" value="1"/>
</dbReference>
<evidence type="ECO:0000256" key="1">
    <source>
        <dbReference type="ARBA" id="ARBA00001286"/>
    </source>
</evidence>
<keyword evidence="10" id="KW-0227">DNA damage</keyword>
<evidence type="ECO:0000256" key="5">
    <source>
        <dbReference type="ARBA" id="ARBA00015377"/>
    </source>
</evidence>